<keyword evidence="1" id="KW-1133">Transmembrane helix</keyword>
<dbReference type="SUPFAM" id="SSF69848">
    <property type="entry name" value="LCCL domain"/>
    <property type="match status" value="1"/>
</dbReference>
<dbReference type="GeneID" id="63784109"/>
<dbReference type="Gene3D" id="2.170.130.20">
    <property type="entry name" value="LCCL-like domain"/>
    <property type="match status" value="1"/>
</dbReference>
<dbReference type="PANTHER" id="PTHR31331:SF1">
    <property type="entry name" value="CYSTEINE RICH SECRETORY PROTEIN LCCL DOMAIN CONTAINING 2"/>
    <property type="match status" value="1"/>
</dbReference>
<feature type="transmembrane region" description="Helical" evidence="1">
    <location>
        <begin position="79"/>
        <end position="97"/>
    </location>
</feature>
<name>A0A1Y2FVZ5_PROLT</name>
<dbReference type="OMA" id="HWDKTVL"/>
<dbReference type="InterPro" id="IPR051957">
    <property type="entry name" value="CRISP-LCCL_domain"/>
</dbReference>
<comment type="caution">
    <text evidence="3">The sequence shown here is derived from an EMBL/GenBank/DDBJ whole genome shotgun (WGS) entry which is preliminary data.</text>
</comment>
<proteinExistence type="predicted"/>
<feature type="transmembrane region" description="Helical" evidence="1">
    <location>
        <begin position="397"/>
        <end position="420"/>
    </location>
</feature>
<feature type="domain" description="LCCL" evidence="2">
    <location>
        <begin position="117"/>
        <end position="247"/>
    </location>
</feature>
<dbReference type="EMBL" id="MCFI01000002">
    <property type="protein sequence ID" value="ORY86845.1"/>
    <property type="molecule type" value="Genomic_DNA"/>
</dbReference>
<dbReference type="Proteomes" id="UP000193685">
    <property type="component" value="Unassembled WGS sequence"/>
</dbReference>
<gene>
    <name evidence="3" type="ORF">BCR37DRAFT_343521</name>
</gene>
<dbReference type="OrthoDB" id="441660at2759"/>
<feature type="transmembrane region" description="Helical" evidence="1">
    <location>
        <begin position="366"/>
        <end position="385"/>
    </location>
</feature>
<evidence type="ECO:0000256" key="1">
    <source>
        <dbReference type="SAM" id="Phobius"/>
    </source>
</evidence>
<feature type="transmembrane region" description="Helical" evidence="1">
    <location>
        <begin position="426"/>
        <end position="446"/>
    </location>
</feature>
<accession>A0A1Y2FVZ5</accession>
<organism evidence="3 4">
    <name type="scientific">Protomyces lactucae-debilis</name>
    <dbReference type="NCBI Taxonomy" id="2754530"/>
    <lineage>
        <taxon>Eukaryota</taxon>
        <taxon>Fungi</taxon>
        <taxon>Dikarya</taxon>
        <taxon>Ascomycota</taxon>
        <taxon>Taphrinomycotina</taxon>
        <taxon>Taphrinomycetes</taxon>
        <taxon>Taphrinales</taxon>
        <taxon>Protomycetaceae</taxon>
        <taxon>Protomyces</taxon>
    </lineage>
</organism>
<dbReference type="SMART" id="SM00603">
    <property type="entry name" value="LCCL"/>
    <property type="match status" value="1"/>
</dbReference>
<keyword evidence="1" id="KW-0472">Membrane</keyword>
<evidence type="ECO:0000313" key="4">
    <source>
        <dbReference type="Proteomes" id="UP000193685"/>
    </source>
</evidence>
<keyword evidence="4" id="KW-1185">Reference proteome</keyword>
<dbReference type="RefSeq" id="XP_040727701.1">
    <property type="nucleotide sequence ID" value="XM_040867510.1"/>
</dbReference>
<protein>
    <recommendedName>
        <fullName evidence="2">LCCL domain-containing protein</fullName>
    </recommendedName>
</protein>
<sequence length="615" mass="67498">MFTEELASEADSRASLSSDFIGYHHNYPGNVVVRVCQRFYGFLQGPKVPIAPGNRPYFAEAQKGLANLLAHRSGTFRRLFWVGFYALWSITLLSLIYRSSFAATSLRPAGEDKDARPPQFLRCTTTLWARKNGCGLDGTDCEPFSDTSFEFRCPAGCNGEFLLNPYTIGNKQVVGKPLVIGGPVVNLPPTSATGVVLDEHIYRADSMICASALHAGIISNTLGGCGTLVTLGTQGSFTNSTQNGIVSEPFDSSFPKSFAFAKQEGAGATRAGCVDLRWIITTIHIFFTVVFTLFQESAAVFYWVLFVAAFWQVALVSSPPPLASYDLLSQGAGAFLPALFVAYATWRSAARHTLAAPTWPFDRLCWLGGLWIGILMDYITANVPVSRLIASDIRRDGGLFWVLGIASGILVIVLCQMYKLRRLKLLPFYLACYLTTGLVFGLLAALPHLTFRLHHYIFAMLFLPGTCMQTRWDMLYQGILLGLFCDGIGRWGFDAIIETSEHLRSDAVLQSLIPTFLNNSTTHDVLAETTRGVSAGVLRWKADAPANYGYSLLINDVERFRGTATQFSLQALNMTDSAPYYARLAYAYGSAALDYTKAAVMFANGTFTRPDPGRT</sequence>
<keyword evidence="1" id="KW-0812">Transmembrane</keyword>
<evidence type="ECO:0000259" key="2">
    <source>
        <dbReference type="PROSITE" id="PS50820"/>
    </source>
</evidence>
<dbReference type="PANTHER" id="PTHR31331">
    <property type="entry name" value="LCCL DOMAIN PROTEIN (AFU_ORTHOLOGUE AFUA_5G08630)"/>
    <property type="match status" value="1"/>
</dbReference>
<dbReference type="Pfam" id="PF03815">
    <property type="entry name" value="LCCL"/>
    <property type="match status" value="1"/>
</dbReference>
<reference evidence="3 4" key="1">
    <citation type="submission" date="2016-07" db="EMBL/GenBank/DDBJ databases">
        <title>Pervasive Adenine N6-methylation of Active Genes in Fungi.</title>
        <authorList>
            <consortium name="DOE Joint Genome Institute"/>
            <person name="Mondo S.J."/>
            <person name="Dannebaum R.O."/>
            <person name="Kuo R.C."/>
            <person name="Labutti K."/>
            <person name="Haridas S."/>
            <person name="Kuo A."/>
            <person name="Salamov A."/>
            <person name="Ahrendt S.R."/>
            <person name="Lipzen A."/>
            <person name="Sullivan W."/>
            <person name="Andreopoulos W.B."/>
            <person name="Clum A."/>
            <person name="Lindquist E."/>
            <person name="Daum C."/>
            <person name="Ramamoorthy G.K."/>
            <person name="Gryganskyi A."/>
            <person name="Culley D."/>
            <person name="Magnuson J.K."/>
            <person name="James T.Y."/>
            <person name="O'Malley M.A."/>
            <person name="Stajich J.E."/>
            <person name="Spatafora J.W."/>
            <person name="Visel A."/>
            <person name="Grigoriev I.V."/>
        </authorList>
    </citation>
    <scope>NUCLEOTIDE SEQUENCE [LARGE SCALE GENOMIC DNA]</scope>
    <source>
        <strain evidence="3 4">12-1054</strain>
    </source>
</reference>
<evidence type="ECO:0000313" key="3">
    <source>
        <dbReference type="EMBL" id="ORY86845.1"/>
    </source>
</evidence>
<feature type="transmembrane region" description="Helical" evidence="1">
    <location>
        <begin position="325"/>
        <end position="346"/>
    </location>
</feature>
<dbReference type="PROSITE" id="PS50820">
    <property type="entry name" value="LCCL"/>
    <property type="match status" value="1"/>
</dbReference>
<dbReference type="AlphaFoldDB" id="A0A1Y2FVZ5"/>
<dbReference type="InterPro" id="IPR004043">
    <property type="entry name" value="LCCL"/>
</dbReference>
<dbReference type="InterPro" id="IPR036609">
    <property type="entry name" value="LCCL_sf"/>
</dbReference>